<dbReference type="EMBL" id="CP088295">
    <property type="protein sequence ID" value="UUY05745.1"/>
    <property type="molecule type" value="Genomic_DNA"/>
</dbReference>
<evidence type="ECO:0000313" key="2">
    <source>
        <dbReference type="EMBL" id="UUY05745.1"/>
    </source>
</evidence>
<proteinExistence type="predicted"/>
<organism evidence="2 3">
    <name type="scientific">Svornostia abyssi</name>
    <dbReference type="NCBI Taxonomy" id="2898438"/>
    <lineage>
        <taxon>Bacteria</taxon>
        <taxon>Bacillati</taxon>
        <taxon>Actinomycetota</taxon>
        <taxon>Thermoleophilia</taxon>
        <taxon>Solirubrobacterales</taxon>
        <taxon>Baekduiaceae</taxon>
        <taxon>Svornostia</taxon>
    </lineage>
</organism>
<dbReference type="Pfam" id="PF12802">
    <property type="entry name" value="MarR_2"/>
    <property type="match status" value="1"/>
</dbReference>
<dbReference type="PANTHER" id="PTHR33164">
    <property type="entry name" value="TRANSCRIPTIONAL REGULATOR, MARR FAMILY"/>
    <property type="match status" value="1"/>
</dbReference>
<dbReference type="SMART" id="SM00347">
    <property type="entry name" value="HTH_MARR"/>
    <property type="match status" value="1"/>
</dbReference>
<dbReference type="Proteomes" id="UP001058860">
    <property type="component" value="Chromosome"/>
</dbReference>
<feature type="domain" description="HTH marR-type" evidence="1">
    <location>
        <begin position="1"/>
        <end position="128"/>
    </location>
</feature>
<keyword evidence="3" id="KW-1185">Reference proteome</keyword>
<dbReference type="RefSeq" id="WP_353866189.1">
    <property type="nucleotide sequence ID" value="NZ_CP088295.1"/>
</dbReference>
<dbReference type="SUPFAM" id="SSF46785">
    <property type="entry name" value="Winged helix' DNA-binding domain"/>
    <property type="match status" value="1"/>
</dbReference>
<dbReference type="PANTHER" id="PTHR33164:SF43">
    <property type="entry name" value="HTH-TYPE TRANSCRIPTIONAL REPRESSOR YETL"/>
    <property type="match status" value="1"/>
</dbReference>
<dbReference type="InterPro" id="IPR039422">
    <property type="entry name" value="MarR/SlyA-like"/>
</dbReference>
<evidence type="ECO:0000313" key="3">
    <source>
        <dbReference type="Proteomes" id="UP001058860"/>
    </source>
</evidence>
<dbReference type="InterPro" id="IPR036388">
    <property type="entry name" value="WH-like_DNA-bd_sf"/>
</dbReference>
<name>A0ABY5PMG2_9ACTN</name>
<evidence type="ECO:0000259" key="1">
    <source>
        <dbReference type="PROSITE" id="PS50995"/>
    </source>
</evidence>
<accession>A0ABY5PMG2</accession>
<dbReference type="InterPro" id="IPR036390">
    <property type="entry name" value="WH_DNA-bd_sf"/>
</dbReference>
<dbReference type="Gene3D" id="1.10.10.10">
    <property type="entry name" value="Winged helix-like DNA-binding domain superfamily/Winged helix DNA-binding domain"/>
    <property type="match status" value="1"/>
</dbReference>
<reference evidence="3" key="1">
    <citation type="submission" date="2021-11" db="EMBL/GenBank/DDBJ databases">
        <title>Cultivation dependent microbiological survey of springs from the worlds oldest radium mine currently devoted to the extraction of radon-saturated water.</title>
        <authorList>
            <person name="Kapinusova G."/>
            <person name="Smrhova T."/>
            <person name="Strejcek M."/>
            <person name="Suman J."/>
            <person name="Jani K."/>
            <person name="Pajer P."/>
            <person name="Uhlik O."/>
        </authorList>
    </citation>
    <scope>NUCLEOTIDE SEQUENCE [LARGE SCALE GENOMIC DNA]</scope>
    <source>
        <strain evidence="3">J379</strain>
    </source>
</reference>
<dbReference type="InterPro" id="IPR000835">
    <property type="entry name" value="HTH_MarR-typ"/>
</dbReference>
<gene>
    <name evidence="2" type="ORF">LRS13_09555</name>
</gene>
<dbReference type="PROSITE" id="PS50995">
    <property type="entry name" value="HTH_MARR_2"/>
    <property type="match status" value="1"/>
</dbReference>
<protein>
    <submittedName>
        <fullName evidence="2">MarR family winged helix-turn-helix transcriptional regulator</fullName>
    </submittedName>
</protein>
<sequence length="128" mass="14139">MSIAAGRSAHHVTDLSRRRVWRTAARFRRLQVAARAAQLDPTEWSVLAYLSCQDEVTVSALSADLAVQTGSLANALSRLSSRELIEPIAADSDRRRRAYRLTEKGENLLDELTPAFENALDDPSQSTS</sequence>